<name>A0ABS8FV30_9FIRM</name>
<evidence type="ECO:0000256" key="2">
    <source>
        <dbReference type="ARBA" id="ARBA00022448"/>
    </source>
</evidence>
<keyword evidence="4 6" id="KW-0406">Ion transport</keyword>
<dbReference type="RefSeq" id="WP_227706159.1">
    <property type="nucleotide sequence ID" value="NZ_JAJEQX010000001.1"/>
</dbReference>
<evidence type="ECO:0000256" key="5">
    <source>
        <dbReference type="ARBA" id="ARBA00023310"/>
    </source>
</evidence>
<sequence>MSGLDKMKARILEEAEQSAGEIIAKANAEADSILESAREEAEKEASKILERSQRDAAEYAKRVDSSVDMRRKQMLLAARQEVIGRVLDEAYDTVMNLDDGKYFAMLEKLLERYVLPQDGTICFAKQDLERMPEQFAGRIKEIAAAKGGSLALSDEARKIDGGFVLVYGGIEENCTIKAVFDSKKEELSDQVNRLLFG</sequence>
<dbReference type="SUPFAM" id="SSF160527">
    <property type="entry name" value="V-type ATPase subunit E-like"/>
    <property type="match status" value="1"/>
</dbReference>
<reference evidence="7 8" key="1">
    <citation type="submission" date="2021-10" db="EMBL/GenBank/DDBJ databases">
        <title>Anaerobic single-cell dispensing facilitates the cultivation of human gut bacteria.</title>
        <authorList>
            <person name="Afrizal A."/>
        </authorList>
    </citation>
    <scope>NUCLEOTIDE SEQUENCE [LARGE SCALE GENOMIC DNA]</scope>
    <source>
        <strain evidence="7 8">CLA-AA-H200</strain>
    </source>
</reference>
<evidence type="ECO:0000256" key="4">
    <source>
        <dbReference type="ARBA" id="ARBA00023065"/>
    </source>
</evidence>
<dbReference type="EMBL" id="JAJEQX010000001">
    <property type="protein sequence ID" value="MCC2252997.1"/>
    <property type="molecule type" value="Genomic_DNA"/>
</dbReference>
<gene>
    <name evidence="6" type="primary">atpE</name>
    <name evidence="7" type="ORF">LKD70_00820</name>
</gene>
<dbReference type="Gene3D" id="3.30.2320.30">
    <property type="entry name" value="ATP synthase, E subunit, C-terminal"/>
    <property type="match status" value="1"/>
</dbReference>
<keyword evidence="8" id="KW-1185">Reference proteome</keyword>
<comment type="function">
    <text evidence="6">Produces ATP from ADP in the presence of a proton gradient across the membrane.</text>
</comment>
<dbReference type="Proteomes" id="UP001198151">
    <property type="component" value="Unassembled WGS sequence"/>
</dbReference>
<organism evidence="7 8">
    <name type="scientific">Ruminococcus turbiniformis</name>
    <dbReference type="NCBI Taxonomy" id="2881258"/>
    <lineage>
        <taxon>Bacteria</taxon>
        <taxon>Bacillati</taxon>
        <taxon>Bacillota</taxon>
        <taxon>Clostridia</taxon>
        <taxon>Eubacteriales</taxon>
        <taxon>Oscillospiraceae</taxon>
        <taxon>Ruminococcus</taxon>
    </lineage>
</organism>
<evidence type="ECO:0000313" key="8">
    <source>
        <dbReference type="Proteomes" id="UP001198151"/>
    </source>
</evidence>
<dbReference type="Gene3D" id="1.20.5.620">
    <property type="entry name" value="F1F0 ATP synthase subunit B, membrane domain"/>
    <property type="match status" value="1"/>
</dbReference>
<comment type="caution">
    <text evidence="7">The sequence shown here is derived from an EMBL/GenBank/DDBJ whole genome shotgun (WGS) entry which is preliminary data.</text>
</comment>
<evidence type="ECO:0000313" key="7">
    <source>
        <dbReference type="EMBL" id="MCC2252997.1"/>
    </source>
</evidence>
<dbReference type="InterPro" id="IPR028987">
    <property type="entry name" value="ATP_synth_B-like_membr_sf"/>
</dbReference>
<dbReference type="SUPFAM" id="SSF81573">
    <property type="entry name" value="F1F0 ATP synthase subunit B, membrane domain"/>
    <property type="match status" value="1"/>
</dbReference>
<proteinExistence type="inferred from homology"/>
<keyword evidence="5 6" id="KW-0066">ATP synthesis</keyword>
<keyword evidence="2 6" id="KW-0813">Transport</keyword>
<dbReference type="InterPro" id="IPR038495">
    <property type="entry name" value="ATPase_E_C"/>
</dbReference>
<dbReference type="Pfam" id="PF01991">
    <property type="entry name" value="vATP-synt_E"/>
    <property type="match status" value="1"/>
</dbReference>
<dbReference type="HAMAP" id="MF_00311">
    <property type="entry name" value="ATP_synth_E_arch"/>
    <property type="match status" value="1"/>
</dbReference>
<evidence type="ECO:0000256" key="6">
    <source>
        <dbReference type="HAMAP-Rule" id="MF_00311"/>
    </source>
</evidence>
<comment type="similarity">
    <text evidence="1 6">Belongs to the V-ATPase E subunit family.</text>
</comment>
<keyword evidence="3 6" id="KW-0375">Hydrogen ion transport</keyword>
<dbReference type="InterPro" id="IPR002842">
    <property type="entry name" value="ATPase_V1_Esu"/>
</dbReference>
<evidence type="ECO:0000256" key="3">
    <source>
        <dbReference type="ARBA" id="ARBA00022781"/>
    </source>
</evidence>
<protein>
    <recommendedName>
        <fullName evidence="6">V-type proton ATPase subunit E</fullName>
    </recommendedName>
    <alternativeName>
        <fullName evidence="6">V-ATPase subunit E</fullName>
    </alternativeName>
</protein>
<evidence type="ECO:0000256" key="1">
    <source>
        <dbReference type="ARBA" id="ARBA00005901"/>
    </source>
</evidence>
<accession>A0ABS8FV30</accession>